<evidence type="ECO:0000313" key="4">
    <source>
        <dbReference type="Proteomes" id="UP001279734"/>
    </source>
</evidence>
<keyword evidence="1" id="KW-1133">Transmembrane helix</keyword>
<keyword evidence="1" id="KW-0812">Transmembrane</keyword>
<feature type="transmembrane region" description="Helical" evidence="1">
    <location>
        <begin position="141"/>
        <end position="161"/>
    </location>
</feature>
<feature type="signal peptide" evidence="2">
    <location>
        <begin position="1"/>
        <end position="19"/>
    </location>
</feature>
<keyword evidence="2" id="KW-0732">Signal</keyword>
<dbReference type="AlphaFoldDB" id="A0AAD3SZZ2"/>
<evidence type="ECO:0000256" key="1">
    <source>
        <dbReference type="SAM" id="Phobius"/>
    </source>
</evidence>
<evidence type="ECO:0000313" key="3">
    <source>
        <dbReference type="EMBL" id="GMH20393.1"/>
    </source>
</evidence>
<organism evidence="3 4">
    <name type="scientific">Nepenthes gracilis</name>
    <name type="common">Slender pitcher plant</name>
    <dbReference type="NCBI Taxonomy" id="150966"/>
    <lineage>
        <taxon>Eukaryota</taxon>
        <taxon>Viridiplantae</taxon>
        <taxon>Streptophyta</taxon>
        <taxon>Embryophyta</taxon>
        <taxon>Tracheophyta</taxon>
        <taxon>Spermatophyta</taxon>
        <taxon>Magnoliopsida</taxon>
        <taxon>eudicotyledons</taxon>
        <taxon>Gunneridae</taxon>
        <taxon>Pentapetalae</taxon>
        <taxon>Caryophyllales</taxon>
        <taxon>Nepenthaceae</taxon>
        <taxon>Nepenthes</taxon>
    </lineage>
</organism>
<feature type="chain" id="PRO_5041923720" evidence="2">
    <location>
        <begin position="20"/>
        <end position="205"/>
    </location>
</feature>
<protein>
    <submittedName>
        <fullName evidence="3">Uncharacterized protein</fullName>
    </submittedName>
</protein>
<keyword evidence="4" id="KW-1185">Reference proteome</keyword>
<proteinExistence type="predicted"/>
<evidence type="ECO:0000256" key="2">
    <source>
        <dbReference type="SAM" id="SignalP"/>
    </source>
</evidence>
<dbReference type="EMBL" id="BSYO01000022">
    <property type="protein sequence ID" value="GMH20393.1"/>
    <property type="molecule type" value="Genomic_DNA"/>
</dbReference>
<dbReference type="Proteomes" id="UP001279734">
    <property type="component" value="Unassembled WGS sequence"/>
</dbReference>
<reference evidence="3" key="1">
    <citation type="submission" date="2023-05" db="EMBL/GenBank/DDBJ databases">
        <title>Nepenthes gracilis genome sequencing.</title>
        <authorList>
            <person name="Fukushima K."/>
        </authorList>
    </citation>
    <scope>NUCLEOTIDE SEQUENCE</scope>
    <source>
        <strain evidence="3">SING2019-196</strain>
    </source>
</reference>
<name>A0AAD3SZZ2_NEPGR</name>
<gene>
    <name evidence="3" type="ORF">Nepgr_022234</name>
</gene>
<comment type="caution">
    <text evidence="3">The sequence shown here is derived from an EMBL/GenBank/DDBJ whole genome shotgun (WGS) entry which is preliminary data.</text>
</comment>
<sequence>MVFLGWPVLLVDRIQVMLGSSGLADEAFNYSLLIQLQQVLGSGGCFELLCCSVLPANYSSAVRMGHGSRCSWVLKLTGVGLQLAAGNISSPAEASGFDDGSAVKIGLLKQVFSGRSRWSLAVLFFLVEGRLLQPFEADFVILKWMGLCSLAIFFPLCWWFVEFVALLQWLNAEILRCCSRPGCAALSCCCSVPTAAISRLVWPLR</sequence>
<keyword evidence="1" id="KW-0472">Membrane</keyword>
<accession>A0AAD3SZZ2</accession>